<feature type="domain" description="Dynein regulatory complex protein 1/2 N-terminal" evidence="14">
    <location>
        <begin position="16"/>
        <end position="108"/>
    </location>
</feature>
<dbReference type="GO" id="GO:0003352">
    <property type="term" value="P:regulation of cilium movement"/>
    <property type="evidence" value="ECO:0007669"/>
    <property type="project" value="TreeGrafter"/>
</dbReference>
<name>A0AAD7T366_9TELE</name>
<comment type="similarity">
    <text evidence="9">Belongs to the DRC2 family.</text>
</comment>
<evidence type="ECO:0000259" key="14">
    <source>
        <dbReference type="Pfam" id="PF14772"/>
    </source>
</evidence>
<evidence type="ECO:0000256" key="13">
    <source>
        <dbReference type="SAM" id="MobiDB-lite"/>
    </source>
</evidence>
<reference evidence="15" key="1">
    <citation type="journal article" date="2023" name="Science">
        <title>Genome structures resolve the early diversification of teleost fishes.</title>
        <authorList>
            <person name="Parey E."/>
            <person name="Louis A."/>
            <person name="Montfort J."/>
            <person name="Bouchez O."/>
            <person name="Roques C."/>
            <person name="Iampietro C."/>
            <person name="Lluch J."/>
            <person name="Castinel A."/>
            <person name="Donnadieu C."/>
            <person name="Desvignes T."/>
            <person name="Floi Bucao C."/>
            <person name="Jouanno E."/>
            <person name="Wen M."/>
            <person name="Mejri S."/>
            <person name="Dirks R."/>
            <person name="Jansen H."/>
            <person name="Henkel C."/>
            <person name="Chen W.J."/>
            <person name="Zahm M."/>
            <person name="Cabau C."/>
            <person name="Klopp C."/>
            <person name="Thompson A.W."/>
            <person name="Robinson-Rechavi M."/>
            <person name="Braasch I."/>
            <person name="Lecointre G."/>
            <person name="Bobe J."/>
            <person name="Postlethwait J.H."/>
            <person name="Berthelot C."/>
            <person name="Roest Crollius H."/>
            <person name="Guiguen Y."/>
        </authorList>
    </citation>
    <scope>NUCLEOTIDE SEQUENCE</scope>
    <source>
        <strain evidence="15">NC1722</strain>
    </source>
</reference>
<dbReference type="InterPro" id="IPR039505">
    <property type="entry name" value="DRC1/2_N"/>
</dbReference>
<feature type="region of interest" description="Disordered" evidence="13">
    <location>
        <begin position="438"/>
        <end position="466"/>
    </location>
</feature>
<dbReference type="PANTHER" id="PTHR21625:SF0">
    <property type="entry name" value="DYNEIN REGULATORY COMPLEX SUBUNIT 2"/>
    <property type="match status" value="1"/>
</dbReference>
<keyword evidence="5" id="KW-0969">Cilium</keyword>
<evidence type="ECO:0000256" key="1">
    <source>
        <dbReference type="ARBA" id="ARBA00004611"/>
    </source>
</evidence>
<sequence length="466" mass="53749">MPKKGGKKGVQGKRTAMAEEEMAKQKKDIATKLINDMHQKEERNSVINWHKLMEKWQAVFRQTRAQELRADIDVLSQTSKRVLDHKDIIIKELVDQLRESKQQPLRYLQNVDQLLDQHKSRLAFLNQKFDTELDDLRPEFNSDRQQVMVQHQQDCAYQKDVCFALDQHDSAADSKAQLEFLSNQHDIKNKYIEQMDAQRAQLELELEEMWKQLQDATCTYHEATDDHHATCAILQARDGPSCCQTDARDKRIQKIQETCVTLRDKFRASMQQAQAAMPSQQAHKEKATNQCREQRTQLGNICAQYKNNISKLIMQSSAAAKKLQGVIVKGERLVRLAEACRRLETAQERVQPFYCSPVSSEEQGLEKAQQQESTTPELDQAKRDHPVLDGICQRHSRVQLHQLSLRRERAVLTRQNKQLMHQELDGLVVNGDTLLQRNDLPTTSRSAQCQHSSSQQKGALELQHTS</sequence>
<keyword evidence="4" id="KW-0175">Coiled coil</keyword>
<evidence type="ECO:0000256" key="10">
    <source>
        <dbReference type="ARBA" id="ARBA00040899"/>
    </source>
</evidence>
<evidence type="ECO:0000313" key="16">
    <source>
        <dbReference type="Proteomes" id="UP001221898"/>
    </source>
</evidence>
<feature type="region of interest" description="Disordered" evidence="13">
    <location>
        <begin position="1"/>
        <end position="24"/>
    </location>
</feature>
<evidence type="ECO:0000256" key="5">
    <source>
        <dbReference type="ARBA" id="ARBA00023069"/>
    </source>
</evidence>
<dbReference type="PANTHER" id="PTHR21625">
    <property type="entry name" value="NYD-SP28 PROTEIN"/>
    <property type="match status" value="1"/>
</dbReference>
<keyword evidence="7" id="KW-0966">Cell projection</keyword>
<evidence type="ECO:0000256" key="3">
    <source>
        <dbReference type="ARBA" id="ARBA00022846"/>
    </source>
</evidence>
<dbReference type="GO" id="GO:0070286">
    <property type="term" value="P:axonemal dynein complex assembly"/>
    <property type="evidence" value="ECO:0007669"/>
    <property type="project" value="InterPro"/>
</dbReference>
<keyword evidence="16" id="KW-1185">Reference proteome</keyword>
<feature type="region of interest" description="Disordered" evidence="13">
    <location>
        <begin position="361"/>
        <end position="382"/>
    </location>
</feature>
<proteinExistence type="inferred from homology"/>
<dbReference type="GO" id="GO:0060285">
    <property type="term" value="P:cilium-dependent cell motility"/>
    <property type="evidence" value="ECO:0007669"/>
    <property type="project" value="TreeGrafter"/>
</dbReference>
<evidence type="ECO:0000313" key="15">
    <source>
        <dbReference type="EMBL" id="KAJ8413536.1"/>
    </source>
</evidence>
<protein>
    <recommendedName>
        <fullName evidence="10">Dynein regulatory complex subunit 2</fullName>
    </recommendedName>
    <alternativeName>
        <fullName evidence="11">Coiled-coil domain-containing protein 65</fullName>
    </alternativeName>
</protein>
<gene>
    <name evidence="15" type="ORF">AAFF_G00080430</name>
</gene>
<evidence type="ECO:0000256" key="7">
    <source>
        <dbReference type="ARBA" id="ARBA00023273"/>
    </source>
</evidence>
<feature type="compositionally biased region" description="Basic residues" evidence="13">
    <location>
        <begin position="1"/>
        <end position="11"/>
    </location>
</feature>
<organism evidence="15 16">
    <name type="scientific">Aldrovandia affinis</name>
    <dbReference type="NCBI Taxonomy" id="143900"/>
    <lineage>
        <taxon>Eukaryota</taxon>
        <taxon>Metazoa</taxon>
        <taxon>Chordata</taxon>
        <taxon>Craniata</taxon>
        <taxon>Vertebrata</taxon>
        <taxon>Euteleostomi</taxon>
        <taxon>Actinopterygii</taxon>
        <taxon>Neopterygii</taxon>
        <taxon>Teleostei</taxon>
        <taxon>Notacanthiformes</taxon>
        <taxon>Halosauridae</taxon>
        <taxon>Aldrovandia</taxon>
    </lineage>
</organism>
<evidence type="ECO:0000256" key="11">
    <source>
        <dbReference type="ARBA" id="ARBA00041517"/>
    </source>
</evidence>
<evidence type="ECO:0000256" key="2">
    <source>
        <dbReference type="ARBA" id="ARBA00022490"/>
    </source>
</evidence>
<evidence type="ECO:0000256" key="4">
    <source>
        <dbReference type="ARBA" id="ARBA00023054"/>
    </source>
</evidence>
<dbReference type="Proteomes" id="UP001221898">
    <property type="component" value="Unassembled WGS sequence"/>
</dbReference>
<dbReference type="Pfam" id="PF14772">
    <property type="entry name" value="NYD-SP28"/>
    <property type="match status" value="1"/>
</dbReference>
<accession>A0AAD7T366</accession>
<evidence type="ECO:0000256" key="12">
    <source>
        <dbReference type="ARBA" id="ARBA00045865"/>
    </source>
</evidence>
<dbReference type="GO" id="GO:0005858">
    <property type="term" value="C:axonemal dynein complex"/>
    <property type="evidence" value="ECO:0007669"/>
    <property type="project" value="InterPro"/>
</dbReference>
<dbReference type="EMBL" id="JAINUG010000015">
    <property type="protein sequence ID" value="KAJ8413536.1"/>
    <property type="molecule type" value="Genomic_DNA"/>
</dbReference>
<keyword evidence="6" id="KW-0206">Cytoskeleton</keyword>
<keyword evidence="3" id="KW-0282">Flagellum</keyword>
<dbReference type="InterPro" id="IPR039750">
    <property type="entry name" value="DRC1/DRC2"/>
</dbReference>
<evidence type="ECO:0000256" key="6">
    <source>
        <dbReference type="ARBA" id="ARBA00023212"/>
    </source>
</evidence>
<comment type="caution">
    <text evidence="15">The sequence shown here is derived from an EMBL/GenBank/DDBJ whole genome shotgun (WGS) entry which is preliminary data.</text>
</comment>
<comment type="function">
    <text evidence="12">Component of the nexin-dynein regulatory complex (N-DRC), a key regulator of ciliary/flagellar motility which maintains the alignment and integrity of the distal axoneme and regulates microtubule sliding in motile axonemes. Plays a critical role in the assembly of N-DRC and also stabilizes the assembly of multiple inner dynein arms and radial spokes. Coassembles with DRC1 to form a central scaffold needed for assembly of the N-DRC and its attachment to the outer doublet microtubules.</text>
</comment>
<evidence type="ECO:0000256" key="9">
    <source>
        <dbReference type="ARBA" id="ARBA00038424"/>
    </source>
</evidence>
<comment type="subcellular location">
    <subcellularLocation>
        <location evidence="1">Cytoplasm</location>
        <location evidence="1">Cytoskeleton</location>
        <location evidence="1">Flagellum axoneme</location>
    </subcellularLocation>
    <subcellularLocation>
        <location evidence="8">Cytoplasm</location>
        <location evidence="8">Cytoskeleton</location>
        <location evidence="8">Flagellum basal body</location>
    </subcellularLocation>
</comment>
<dbReference type="AlphaFoldDB" id="A0AAD7T366"/>
<evidence type="ECO:0000256" key="8">
    <source>
        <dbReference type="ARBA" id="ARBA00037841"/>
    </source>
</evidence>
<feature type="compositionally biased region" description="Polar residues" evidence="13">
    <location>
        <begin position="361"/>
        <end position="377"/>
    </location>
</feature>
<keyword evidence="2" id="KW-0963">Cytoplasm</keyword>